<sequence length="128" mass="12894">LIAVALPRGEALLVALLAVASAGAAYVPLDPRYPADRLRHMLDDSRPLLLVTDRTHPWGGNLPLLTVAPDGTVPGAEAEAAGRAGGGEPEAAGRAGGGEREGDGPVPSEAAHPGDPAYVIYTSGSTGR</sequence>
<dbReference type="PANTHER" id="PTHR44845:SF6">
    <property type="entry name" value="BETA-ALANINE-ACTIVATING ENZYME"/>
    <property type="match status" value="1"/>
</dbReference>
<evidence type="ECO:0000259" key="4">
    <source>
        <dbReference type="Pfam" id="PF00501"/>
    </source>
</evidence>
<comment type="caution">
    <text evidence="5">The sequence shown here is derived from an EMBL/GenBank/DDBJ whole genome shotgun (WGS) entry which is preliminary data.</text>
</comment>
<evidence type="ECO:0000256" key="1">
    <source>
        <dbReference type="ARBA" id="ARBA00022450"/>
    </source>
</evidence>
<keyword evidence="1" id="KW-0596">Phosphopantetheine</keyword>
<dbReference type="InterPro" id="IPR000873">
    <property type="entry name" value="AMP-dep_synth/lig_dom"/>
</dbReference>
<evidence type="ECO:0000256" key="2">
    <source>
        <dbReference type="ARBA" id="ARBA00022553"/>
    </source>
</evidence>
<protein>
    <submittedName>
        <fullName evidence="5">AMP-binding protein</fullName>
    </submittedName>
</protein>
<proteinExistence type="predicted"/>
<dbReference type="Gene3D" id="3.40.50.980">
    <property type="match status" value="1"/>
</dbReference>
<feature type="domain" description="AMP-dependent synthetase/ligase" evidence="4">
    <location>
        <begin position="2"/>
        <end position="128"/>
    </location>
</feature>
<organism evidence="5 6">
    <name type="scientific">Streptomyces parvus</name>
    <dbReference type="NCBI Taxonomy" id="66428"/>
    <lineage>
        <taxon>Bacteria</taxon>
        <taxon>Bacillati</taxon>
        <taxon>Actinomycetota</taxon>
        <taxon>Actinomycetes</taxon>
        <taxon>Kitasatosporales</taxon>
        <taxon>Streptomycetaceae</taxon>
        <taxon>Streptomyces</taxon>
    </lineage>
</organism>
<evidence type="ECO:0000256" key="3">
    <source>
        <dbReference type="SAM" id="MobiDB-lite"/>
    </source>
</evidence>
<reference evidence="5 6" key="1">
    <citation type="submission" date="2020-01" db="EMBL/GenBank/DDBJ databases">
        <title>Insect and environment-associated Actinomycetes.</title>
        <authorList>
            <person name="Currrie C."/>
            <person name="Chevrette M."/>
            <person name="Carlson C."/>
            <person name="Stubbendieck R."/>
            <person name="Wendt-Pienkowski E."/>
        </authorList>
    </citation>
    <scope>NUCLEOTIDE SEQUENCE [LARGE SCALE GENOMIC DNA]</scope>
    <source>
        <strain evidence="5 6">SID7590</strain>
    </source>
</reference>
<dbReference type="AlphaFoldDB" id="A0A7K3RT79"/>
<evidence type="ECO:0000313" key="5">
    <source>
        <dbReference type="EMBL" id="NEC18418.1"/>
    </source>
</evidence>
<dbReference type="RefSeq" id="WP_164201210.1">
    <property type="nucleotide sequence ID" value="NZ_JAAGMP010000444.1"/>
</dbReference>
<dbReference type="PANTHER" id="PTHR44845">
    <property type="entry name" value="CARRIER DOMAIN-CONTAINING PROTEIN"/>
    <property type="match status" value="1"/>
</dbReference>
<accession>A0A7K3RT79</accession>
<dbReference type="EMBL" id="JAAGMP010000444">
    <property type="protein sequence ID" value="NEC18418.1"/>
    <property type="molecule type" value="Genomic_DNA"/>
</dbReference>
<feature type="region of interest" description="Disordered" evidence="3">
    <location>
        <begin position="68"/>
        <end position="128"/>
    </location>
</feature>
<feature type="non-terminal residue" evidence="5">
    <location>
        <position position="128"/>
    </location>
</feature>
<name>A0A7K3RT79_9ACTN</name>
<evidence type="ECO:0000313" key="6">
    <source>
        <dbReference type="Proteomes" id="UP000469670"/>
    </source>
</evidence>
<dbReference type="Proteomes" id="UP000469670">
    <property type="component" value="Unassembled WGS sequence"/>
</dbReference>
<feature type="non-terminal residue" evidence="5">
    <location>
        <position position="1"/>
    </location>
</feature>
<gene>
    <name evidence="5" type="ORF">G3I50_09125</name>
</gene>
<keyword evidence="2" id="KW-0597">Phosphoprotein</keyword>
<dbReference type="SUPFAM" id="SSF56801">
    <property type="entry name" value="Acetyl-CoA synthetase-like"/>
    <property type="match status" value="1"/>
</dbReference>
<dbReference type="Pfam" id="PF00501">
    <property type="entry name" value="AMP-binding"/>
    <property type="match status" value="1"/>
</dbReference>